<dbReference type="Proteomes" id="UP001597024">
    <property type="component" value="Unassembled WGS sequence"/>
</dbReference>
<name>A0ABW3E542_9ACTN</name>
<dbReference type="EMBL" id="JBHTHX010003027">
    <property type="protein sequence ID" value="MFD0891251.1"/>
    <property type="molecule type" value="Genomic_DNA"/>
</dbReference>
<evidence type="ECO:0000313" key="2">
    <source>
        <dbReference type="EMBL" id="MFD0891251.1"/>
    </source>
</evidence>
<reference evidence="3" key="1">
    <citation type="journal article" date="2019" name="Int. J. Syst. Evol. Microbiol.">
        <title>The Global Catalogue of Microorganisms (GCM) 10K type strain sequencing project: providing services to taxonomists for standard genome sequencing and annotation.</title>
        <authorList>
            <consortium name="The Broad Institute Genomics Platform"/>
            <consortium name="The Broad Institute Genome Sequencing Center for Infectious Disease"/>
            <person name="Wu L."/>
            <person name="Ma J."/>
        </authorList>
    </citation>
    <scope>NUCLEOTIDE SEQUENCE [LARGE SCALE GENOMIC DNA]</scope>
    <source>
        <strain evidence="3">CCUG 62974</strain>
    </source>
</reference>
<feature type="non-terminal residue" evidence="2">
    <location>
        <position position="229"/>
    </location>
</feature>
<feature type="non-terminal residue" evidence="2">
    <location>
        <position position="1"/>
    </location>
</feature>
<evidence type="ECO:0000256" key="1">
    <source>
        <dbReference type="SAM" id="MobiDB-lite"/>
    </source>
</evidence>
<comment type="caution">
    <text evidence="2">The sequence shown here is derived from an EMBL/GenBank/DDBJ whole genome shotgun (WGS) entry which is preliminary data.</text>
</comment>
<feature type="region of interest" description="Disordered" evidence="1">
    <location>
        <begin position="132"/>
        <end position="194"/>
    </location>
</feature>
<protein>
    <submittedName>
        <fullName evidence="2">Uncharacterized protein</fullName>
    </submittedName>
</protein>
<proteinExistence type="predicted"/>
<keyword evidence="3" id="KW-1185">Reference proteome</keyword>
<organism evidence="2 3">
    <name type="scientific">Streptosporangium algeriense</name>
    <dbReference type="NCBI Taxonomy" id="1682748"/>
    <lineage>
        <taxon>Bacteria</taxon>
        <taxon>Bacillati</taxon>
        <taxon>Actinomycetota</taxon>
        <taxon>Actinomycetes</taxon>
        <taxon>Streptosporangiales</taxon>
        <taxon>Streptosporangiaceae</taxon>
        <taxon>Streptosporangium</taxon>
    </lineage>
</organism>
<accession>A0ABW3E542</accession>
<evidence type="ECO:0000313" key="3">
    <source>
        <dbReference type="Proteomes" id="UP001597024"/>
    </source>
</evidence>
<sequence length="229" mass="23224">PTVRFGLARLTGAVDEVLNVHGPGPVPLLGAEVAVNLHGAGPQSTTALLRTAPGRLLTHSHPTLPEVPGPAWRDDLHEVERWCALLEWYGIAADPTDLALPAPSIETTGAAKTAGIAGIAEPVRETGVVDTARTPGIAGSTETPGNAGSAEKARATETTRTAGDTGSAETSRNARVVGKAGVAGSAEKAGATETARTAGIAGGTGRMGHVIVHPGAAFPARRWPPQRFA</sequence>
<gene>
    <name evidence="2" type="ORF">ACFQ08_42455</name>
</gene>